<dbReference type="EMBL" id="MU393448">
    <property type="protein sequence ID" value="KAI4867336.1"/>
    <property type="molecule type" value="Genomic_DNA"/>
</dbReference>
<gene>
    <name evidence="1" type="ORF">F4820DRAFT_208805</name>
</gene>
<reference evidence="1 2" key="1">
    <citation type="journal article" date="2022" name="New Phytol.">
        <title>Ecological generalism drives hyperdiversity of secondary metabolite gene clusters in xylarialean endophytes.</title>
        <authorList>
            <person name="Franco M.E.E."/>
            <person name="Wisecaver J.H."/>
            <person name="Arnold A.E."/>
            <person name="Ju Y.M."/>
            <person name="Slot J.C."/>
            <person name="Ahrendt S."/>
            <person name="Moore L.P."/>
            <person name="Eastman K.E."/>
            <person name="Scott K."/>
            <person name="Konkel Z."/>
            <person name="Mondo S.J."/>
            <person name="Kuo A."/>
            <person name="Hayes R.D."/>
            <person name="Haridas S."/>
            <person name="Andreopoulos B."/>
            <person name="Riley R."/>
            <person name="LaButti K."/>
            <person name="Pangilinan J."/>
            <person name="Lipzen A."/>
            <person name="Amirebrahimi M."/>
            <person name="Yan J."/>
            <person name="Adam C."/>
            <person name="Keymanesh K."/>
            <person name="Ng V."/>
            <person name="Louie K."/>
            <person name="Northen T."/>
            <person name="Drula E."/>
            <person name="Henrissat B."/>
            <person name="Hsieh H.M."/>
            <person name="Youens-Clark K."/>
            <person name="Lutzoni F."/>
            <person name="Miadlikowska J."/>
            <person name="Eastwood D.C."/>
            <person name="Hamelin R.C."/>
            <person name="Grigoriev I.V."/>
            <person name="U'Ren J.M."/>
        </authorList>
    </citation>
    <scope>NUCLEOTIDE SEQUENCE [LARGE SCALE GENOMIC DNA]</scope>
    <source>
        <strain evidence="1 2">CBS 119005</strain>
    </source>
</reference>
<name>A0ACB9Z691_9PEZI</name>
<evidence type="ECO:0000313" key="1">
    <source>
        <dbReference type="EMBL" id="KAI4867336.1"/>
    </source>
</evidence>
<proteinExistence type="predicted"/>
<organism evidence="1 2">
    <name type="scientific">Hypoxylon rubiginosum</name>
    <dbReference type="NCBI Taxonomy" id="110542"/>
    <lineage>
        <taxon>Eukaryota</taxon>
        <taxon>Fungi</taxon>
        <taxon>Dikarya</taxon>
        <taxon>Ascomycota</taxon>
        <taxon>Pezizomycotina</taxon>
        <taxon>Sordariomycetes</taxon>
        <taxon>Xylariomycetidae</taxon>
        <taxon>Xylariales</taxon>
        <taxon>Hypoxylaceae</taxon>
        <taxon>Hypoxylon</taxon>
    </lineage>
</organism>
<dbReference type="Proteomes" id="UP001497700">
    <property type="component" value="Unassembled WGS sequence"/>
</dbReference>
<keyword evidence="2" id="KW-1185">Reference proteome</keyword>
<sequence>MIIPKEIPEAATQVAAFLAHKTGHTPLPTVIPDLPKVYYQTSSEVGHRTLWIVCVLMGLSSLAFYAMAMRVPVQKRLFHVITALVTTFAFLSYYAMATGDGVISHSYVSGRTKHGAVTEIVKRDIYWARYVDWSITTPLLLLDLCLLAGLNGASILVTVVSDVIMILTGLFAALSKDEGQGWGWYAFACIAYLNIIYQVGYKGTHALSARDYKTRAFFGSISLFTLLLWTAYPIVWGIADGAHRVNVDIEIIAYAVLDVLAKGVFGFWLLLAHDSMARTSPTIEGFWSHGISHEGALRVGEGRTLDDD</sequence>
<accession>A0ACB9Z691</accession>
<evidence type="ECO:0000313" key="2">
    <source>
        <dbReference type="Proteomes" id="UP001497700"/>
    </source>
</evidence>
<comment type="caution">
    <text evidence="1">The sequence shown here is derived from an EMBL/GenBank/DDBJ whole genome shotgun (WGS) entry which is preliminary data.</text>
</comment>
<protein>
    <submittedName>
        <fullName evidence="1">Opsin-1</fullName>
    </submittedName>
</protein>